<comment type="similarity">
    <text evidence="2">Belongs to the asparagine synthetase family.</text>
</comment>
<dbReference type="PANTHER" id="PTHR43284:SF1">
    <property type="entry name" value="ASPARAGINE SYNTHETASE"/>
    <property type="match status" value="1"/>
</dbReference>
<comment type="catalytic activity">
    <reaction evidence="8">
        <text>L-aspartate + L-glutamine + ATP + H2O = L-asparagine + L-glutamate + AMP + diphosphate + H(+)</text>
        <dbReference type="Rhea" id="RHEA:12228"/>
        <dbReference type="ChEBI" id="CHEBI:15377"/>
        <dbReference type="ChEBI" id="CHEBI:15378"/>
        <dbReference type="ChEBI" id="CHEBI:29985"/>
        <dbReference type="ChEBI" id="CHEBI:29991"/>
        <dbReference type="ChEBI" id="CHEBI:30616"/>
        <dbReference type="ChEBI" id="CHEBI:33019"/>
        <dbReference type="ChEBI" id="CHEBI:58048"/>
        <dbReference type="ChEBI" id="CHEBI:58359"/>
        <dbReference type="ChEBI" id="CHEBI:456215"/>
        <dbReference type="EC" id="6.3.5.4"/>
    </reaction>
</comment>
<keyword evidence="6" id="KW-0028">Amino-acid biosynthesis</keyword>
<dbReference type="Proteomes" id="UP001589867">
    <property type="component" value="Unassembled WGS sequence"/>
</dbReference>
<evidence type="ECO:0000256" key="6">
    <source>
        <dbReference type="ARBA" id="ARBA00022888"/>
    </source>
</evidence>
<reference evidence="10 11" key="1">
    <citation type="submission" date="2024-09" db="EMBL/GenBank/DDBJ databases">
        <authorList>
            <person name="Sun Q."/>
            <person name="Mori K."/>
        </authorList>
    </citation>
    <scope>NUCLEOTIDE SEQUENCE [LARGE SCALE GENOMIC DNA]</scope>
    <source>
        <strain evidence="10 11">TBRC 3947</strain>
    </source>
</reference>
<dbReference type="SUPFAM" id="SSF56235">
    <property type="entry name" value="N-terminal nucleophile aminohydrolases (Ntn hydrolases)"/>
    <property type="match status" value="1"/>
</dbReference>
<evidence type="ECO:0000256" key="4">
    <source>
        <dbReference type="ARBA" id="ARBA00022741"/>
    </source>
</evidence>
<evidence type="ECO:0000256" key="3">
    <source>
        <dbReference type="ARBA" id="ARBA00012737"/>
    </source>
</evidence>
<dbReference type="InterPro" id="IPR029055">
    <property type="entry name" value="Ntn_hydrolases_N"/>
</dbReference>
<keyword evidence="7" id="KW-0315">Glutamine amidotransferase</keyword>
<feature type="domain" description="Glutamine amidotransferase type-2" evidence="9">
    <location>
        <begin position="2"/>
        <end position="215"/>
    </location>
</feature>
<dbReference type="InterPro" id="IPR017932">
    <property type="entry name" value="GATase_2_dom"/>
</dbReference>
<proteinExistence type="inferred from homology"/>
<comment type="caution">
    <text evidence="10">The sequence shown here is derived from an EMBL/GenBank/DDBJ whole genome shotgun (WGS) entry which is preliminary data.</text>
</comment>
<dbReference type="InterPro" id="IPR014729">
    <property type="entry name" value="Rossmann-like_a/b/a_fold"/>
</dbReference>
<comment type="pathway">
    <text evidence="1">Amino-acid biosynthesis; L-asparagine biosynthesis; L-asparagine from L-aspartate (L-Gln route): step 1/1.</text>
</comment>
<keyword evidence="10" id="KW-0436">Ligase</keyword>
<dbReference type="PIRSF" id="PIRSF001589">
    <property type="entry name" value="Asn_synthetase_glu-h"/>
    <property type="match status" value="1"/>
</dbReference>
<dbReference type="EMBL" id="JBHLUH010000060">
    <property type="protein sequence ID" value="MFC0531493.1"/>
    <property type="molecule type" value="Genomic_DNA"/>
</dbReference>
<evidence type="ECO:0000259" key="9">
    <source>
        <dbReference type="PROSITE" id="PS51278"/>
    </source>
</evidence>
<keyword evidence="11" id="KW-1185">Reference proteome</keyword>
<dbReference type="CDD" id="cd01991">
    <property type="entry name" value="Asn_synthase_B_C"/>
    <property type="match status" value="1"/>
</dbReference>
<dbReference type="PANTHER" id="PTHR43284">
    <property type="entry name" value="ASPARAGINE SYNTHETASE (GLUTAMINE-HYDROLYZING)"/>
    <property type="match status" value="1"/>
</dbReference>
<dbReference type="CDD" id="cd00712">
    <property type="entry name" value="AsnB"/>
    <property type="match status" value="1"/>
</dbReference>
<accession>A0ABV6MAR5</accession>
<dbReference type="PROSITE" id="PS51278">
    <property type="entry name" value="GATASE_TYPE_2"/>
    <property type="match status" value="1"/>
</dbReference>
<dbReference type="EC" id="6.3.5.4" evidence="3"/>
<dbReference type="NCBIfam" id="TIGR01536">
    <property type="entry name" value="asn_synth_AEB"/>
    <property type="match status" value="1"/>
</dbReference>
<evidence type="ECO:0000256" key="8">
    <source>
        <dbReference type="ARBA" id="ARBA00048741"/>
    </source>
</evidence>
<dbReference type="Gene3D" id="3.40.50.620">
    <property type="entry name" value="HUPs"/>
    <property type="match status" value="1"/>
</dbReference>
<evidence type="ECO:0000256" key="1">
    <source>
        <dbReference type="ARBA" id="ARBA00005187"/>
    </source>
</evidence>
<dbReference type="SUPFAM" id="SSF52402">
    <property type="entry name" value="Adenine nucleotide alpha hydrolases-like"/>
    <property type="match status" value="1"/>
</dbReference>
<keyword evidence="6" id="KW-0061">Asparagine biosynthesis</keyword>
<gene>
    <name evidence="10" type="primary">asnB</name>
    <name evidence="10" type="ORF">ACFFIA_27995</name>
</gene>
<evidence type="ECO:0000256" key="5">
    <source>
        <dbReference type="ARBA" id="ARBA00022840"/>
    </source>
</evidence>
<sequence length="603" mass="66723">MCGITGWLDWHRDVAAAAATVRAMTETMACRGPDGDGVWLSPRLAMGHRRLAVIDIEGGAQPMAAEHDGAAAVLSFSGEIYNFRELRTELTGYGHAFRTRSDTEVLLRAYLQWGEEAVSRLTGMFAFAVWDRRTETLLLARDRLGIKPLYYHEYDGGLLFGSEPKALLANDIFVPEVDPDGLVDVFSVAAKRPGDAVFRGLREVRPGWTVRVDRSGTHHRRYWRLESRPHPDSPQQTIETIRGLLEETVAGQLVSDVPLGALLSGGLDSSVLCALAAGQLDGKLSTYSVDFAGAETDFKADALHVSRDAPYVAAVVEHLATDHTEVILDAPSLLGELETTLAARDIPGVGDLDVSLYLLFREVRRHTTVALSGEGADDIFGGYPWFAAEAARDSGNFPWSAGITNRGAMLSADLRARLDLDAAIADRYAEAVAEVPRLPGEEGVDRRMREVFHLQITRFLPFLLDRKDRMSMRLGLEVRVPFCDHRLVEYLWNVPWSLKRLGDQEKGVLREATADLLPEKVVRRPKSGFPFGQSPAYLKAIREAVGDLLADPSSPARPLLDAEALRPLLDGDQWSTGTYSPPPWLPRALLLDAWLRRYKVRVR</sequence>
<keyword evidence="4" id="KW-0547">Nucleotide-binding</keyword>
<dbReference type="InterPro" id="IPR001962">
    <property type="entry name" value="Asn_synthase"/>
</dbReference>
<protein>
    <recommendedName>
        <fullName evidence="3">asparagine synthase (glutamine-hydrolyzing)</fullName>
        <ecNumber evidence="3">6.3.5.4</ecNumber>
    </recommendedName>
</protein>
<dbReference type="Pfam" id="PF13537">
    <property type="entry name" value="GATase_7"/>
    <property type="match status" value="1"/>
</dbReference>
<keyword evidence="5" id="KW-0067">ATP-binding</keyword>
<dbReference type="Pfam" id="PF00733">
    <property type="entry name" value="Asn_synthase"/>
    <property type="match status" value="1"/>
</dbReference>
<dbReference type="Gene3D" id="3.60.20.10">
    <property type="entry name" value="Glutamine Phosphoribosylpyrophosphate, subunit 1, domain 1"/>
    <property type="match status" value="1"/>
</dbReference>
<evidence type="ECO:0000256" key="7">
    <source>
        <dbReference type="ARBA" id="ARBA00022962"/>
    </source>
</evidence>
<evidence type="ECO:0000256" key="2">
    <source>
        <dbReference type="ARBA" id="ARBA00005752"/>
    </source>
</evidence>
<name>A0ABV6MAR5_9ACTN</name>
<evidence type="ECO:0000313" key="10">
    <source>
        <dbReference type="EMBL" id="MFC0531493.1"/>
    </source>
</evidence>
<evidence type="ECO:0000313" key="11">
    <source>
        <dbReference type="Proteomes" id="UP001589867"/>
    </source>
</evidence>
<organism evidence="10 11">
    <name type="scientific">Phytohabitans kaempferiae</name>
    <dbReference type="NCBI Taxonomy" id="1620943"/>
    <lineage>
        <taxon>Bacteria</taxon>
        <taxon>Bacillati</taxon>
        <taxon>Actinomycetota</taxon>
        <taxon>Actinomycetes</taxon>
        <taxon>Micromonosporales</taxon>
        <taxon>Micromonosporaceae</taxon>
    </lineage>
</organism>
<dbReference type="InterPro" id="IPR051786">
    <property type="entry name" value="ASN_synthetase/amidase"/>
</dbReference>
<dbReference type="InterPro" id="IPR033738">
    <property type="entry name" value="AsnB_N"/>
</dbReference>
<dbReference type="RefSeq" id="WP_377256003.1">
    <property type="nucleotide sequence ID" value="NZ_JBHLUH010000060.1"/>
</dbReference>
<dbReference type="InterPro" id="IPR006426">
    <property type="entry name" value="Asn_synth_AEB"/>
</dbReference>
<dbReference type="GO" id="GO:0004066">
    <property type="term" value="F:asparagine synthase (glutamine-hydrolyzing) activity"/>
    <property type="evidence" value="ECO:0007669"/>
    <property type="project" value="UniProtKB-EC"/>
</dbReference>